<sequence length="71" mass="8201">MADDLSELEARLFEWIRQSDFHTMPWSTSKAAKAFKVKKDEIYEAVAALTKKVPDRIQVFYKEGTLHIAAE</sequence>
<reference evidence="1" key="2">
    <citation type="journal article" date="2015" name="ISME J.">
        <title>A new class of marine Euryarchaeota group II from the Mediterranean deep chlorophyll maximum.</title>
        <authorList>
            <person name="Martin-Cuadrado A.B."/>
            <person name="Garcia-Heredia I."/>
            <person name="Molto A.G."/>
            <person name="Lopez-Ubeda R."/>
            <person name="Kimes N."/>
            <person name="Lopez-Garcia P."/>
            <person name="Moreira D."/>
            <person name="Rodriguez-Valera F."/>
        </authorList>
    </citation>
    <scope>NUCLEOTIDE SEQUENCE</scope>
</reference>
<proteinExistence type="predicted"/>
<reference evidence="1" key="1">
    <citation type="submission" date="2014-11" db="EMBL/GenBank/DDBJ databases">
        <authorList>
            <person name="Zhu J."/>
            <person name="Qi W."/>
            <person name="Song R."/>
        </authorList>
    </citation>
    <scope>NUCLEOTIDE SEQUENCE</scope>
</reference>
<evidence type="ECO:0000313" key="1">
    <source>
        <dbReference type="EMBL" id="ANV80960.1"/>
    </source>
</evidence>
<dbReference type="EMBL" id="KP211913">
    <property type="protein sequence ID" value="ANV80960.1"/>
    <property type="molecule type" value="Genomic_DNA"/>
</dbReference>
<name>A0A1B1TF86_9ARCH</name>
<dbReference type="AlphaFoldDB" id="A0A1B1TF86"/>
<protein>
    <submittedName>
        <fullName evidence="1">Uncharacterized protein</fullName>
    </submittedName>
</protein>
<organism evidence="1">
    <name type="scientific">uncultured Poseidoniia archaeon</name>
    <dbReference type="NCBI Taxonomy" id="1697135"/>
    <lineage>
        <taxon>Archaea</taxon>
        <taxon>Methanobacteriati</taxon>
        <taxon>Thermoplasmatota</taxon>
        <taxon>Candidatus Poseidoniia</taxon>
        <taxon>environmental samples</taxon>
    </lineage>
</organism>
<accession>A0A1B1TF86</accession>